<keyword evidence="2" id="KW-0732">Signal</keyword>
<evidence type="ECO:0000256" key="1">
    <source>
        <dbReference type="SAM" id="MobiDB-lite"/>
    </source>
</evidence>
<feature type="compositionally biased region" description="Polar residues" evidence="1">
    <location>
        <begin position="138"/>
        <end position="149"/>
    </location>
</feature>
<organism evidence="3 4">
    <name type="scientific">Araneus ventricosus</name>
    <name type="common">Orbweaver spider</name>
    <name type="synonym">Epeira ventricosa</name>
    <dbReference type="NCBI Taxonomy" id="182803"/>
    <lineage>
        <taxon>Eukaryota</taxon>
        <taxon>Metazoa</taxon>
        <taxon>Ecdysozoa</taxon>
        <taxon>Arthropoda</taxon>
        <taxon>Chelicerata</taxon>
        <taxon>Arachnida</taxon>
        <taxon>Araneae</taxon>
        <taxon>Araneomorphae</taxon>
        <taxon>Entelegynae</taxon>
        <taxon>Araneoidea</taxon>
        <taxon>Araneidae</taxon>
        <taxon>Araneus</taxon>
    </lineage>
</organism>
<name>A0A4Y2JMD7_ARAVE</name>
<gene>
    <name evidence="3" type="ORF">AVEN_31528_1</name>
</gene>
<evidence type="ECO:0000256" key="2">
    <source>
        <dbReference type="SAM" id="SignalP"/>
    </source>
</evidence>
<evidence type="ECO:0000313" key="3">
    <source>
        <dbReference type="EMBL" id="GBM90306.1"/>
    </source>
</evidence>
<feature type="chain" id="PRO_5021501213" evidence="2">
    <location>
        <begin position="21"/>
        <end position="305"/>
    </location>
</feature>
<feature type="compositionally biased region" description="Basic and acidic residues" evidence="1">
    <location>
        <begin position="182"/>
        <end position="195"/>
    </location>
</feature>
<proteinExistence type="predicted"/>
<evidence type="ECO:0000313" key="4">
    <source>
        <dbReference type="Proteomes" id="UP000499080"/>
    </source>
</evidence>
<feature type="signal peptide" evidence="2">
    <location>
        <begin position="1"/>
        <end position="20"/>
    </location>
</feature>
<comment type="caution">
    <text evidence="3">The sequence shown here is derived from an EMBL/GenBank/DDBJ whole genome shotgun (WGS) entry which is preliminary data.</text>
</comment>
<dbReference type="OrthoDB" id="6426906at2759"/>
<sequence length="305" mass="35195">MCFVLQVVVTACLLACLAQAHPTYYRPFYHERSHYIEENRGDKNGFREYDQGSNNQRHKLQASHGARDHEDGQSHSLRDRTKKNKYNEASHDSKHSSGAKEEQVKKSHDKGFYEKEKQYGYEKSYGYERETKSHDKGSTSQGHKSGYEQNESKGNRKMGEQFLRDLAEDAKKFSRGSQSHGSKGEIHESSSHHNIGKEIESELNAEFRKPHFEFAKRSGPISGYAPNFVPRQYMFGMDNSLPRFRYLSGIHGLGGIRVNTLGFGYNPLRYKLLEDHMNSKMLPLSELHFDIEHPASRVLYLDRDI</sequence>
<feature type="region of interest" description="Disordered" evidence="1">
    <location>
        <begin position="42"/>
        <end position="155"/>
    </location>
</feature>
<feature type="compositionally biased region" description="Basic and acidic residues" evidence="1">
    <location>
        <begin position="65"/>
        <end position="137"/>
    </location>
</feature>
<reference evidence="3 4" key="1">
    <citation type="journal article" date="2019" name="Sci. Rep.">
        <title>Orb-weaving spider Araneus ventricosus genome elucidates the spidroin gene catalogue.</title>
        <authorList>
            <person name="Kono N."/>
            <person name="Nakamura H."/>
            <person name="Ohtoshi R."/>
            <person name="Moran D.A.P."/>
            <person name="Shinohara A."/>
            <person name="Yoshida Y."/>
            <person name="Fujiwara M."/>
            <person name="Mori M."/>
            <person name="Tomita M."/>
            <person name="Arakawa K."/>
        </authorList>
    </citation>
    <scope>NUCLEOTIDE SEQUENCE [LARGE SCALE GENOMIC DNA]</scope>
</reference>
<keyword evidence="4" id="KW-1185">Reference proteome</keyword>
<feature type="region of interest" description="Disordered" evidence="1">
    <location>
        <begin position="171"/>
        <end position="195"/>
    </location>
</feature>
<accession>A0A4Y2JMD7</accession>
<dbReference type="EMBL" id="BGPR01003608">
    <property type="protein sequence ID" value="GBM90306.1"/>
    <property type="molecule type" value="Genomic_DNA"/>
</dbReference>
<dbReference type="AlphaFoldDB" id="A0A4Y2JMD7"/>
<protein>
    <submittedName>
        <fullName evidence="3">Uncharacterized protein</fullName>
    </submittedName>
</protein>
<dbReference type="Proteomes" id="UP000499080">
    <property type="component" value="Unassembled WGS sequence"/>
</dbReference>